<dbReference type="PANTHER" id="PTHR30483:SF6">
    <property type="entry name" value="PERIPLASMIC BINDING PROTEIN OF ABC TRANSPORTER FOR NATURAL AMINO ACIDS"/>
    <property type="match status" value="1"/>
</dbReference>
<dbReference type="SUPFAM" id="SSF53822">
    <property type="entry name" value="Periplasmic binding protein-like I"/>
    <property type="match status" value="1"/>
</dbReference>
<protein>
    <submittedName>
        <fullName evidence="7">Ethanolamine utilization protein EutJ</fullName>
    </submittedName>
</protein>
<evidence type="ECO:0000256" key="5">
    <source>
        <dbReference type="SAM" id="SignalP"/>
    </source>
</evidence>
<dbReference type="PRINTS" id="PR00337">
    <property type="entry name" value="LEUILEVALBP"/>
</dbReference>
<dbReference type="InterPro" id="IPR051010">
    <property type="entry name" value="BCAA_transport"/>
</dbReference>
<dbReference type="AlphaFoldDB" id="A0A2S7FCN9"/>
<evidence type="ECO:0000256" key="4">
    <source>
        <dbReference type="ARBA" id="ARBA00022970"/>
    </source>
</evidence>
<evidence type="ECO:0000256" key="2">
    <source>
        <dbReference type="ARBA" id="ARBA00022448"/>
    </source>
</evidence>
<evidence type="ECO:0000259" key="6">
    <source>
        <dbReference type="Pfam" id="PF13458"/>
    </source>
</evidence>
<feature type="chain" id="PRO_5038727092" evidence="5">
    <location>
        <begin position="24"/>
        <end position="392"/>
    </location>
</feature>
<dbReference type="GO" id="GO:0006865">
    <property type="term" value="P:amino acid transport"/>
    <property type="evidence" value="ECO:0007669"/>
    <property type="project" value="UniProtKB-KW"/>
</dbReference>
<keyword evidence="3 5" id="KW-0732">Signal</keyword>
<dbReference type="Proteomes" id="UP000238081">
    <property type="component" value="Unassembled WGS sequence"/>
</dbReference>
<comment type="similarity">
    <text evidence="1">Belongs to the leucine-binding protein family.</text>
</comment>
<keyword evidence="4" id="KW-0029">Amino-acid transport</keyword>
<name>A0A2S7FCN9_CLOBU</name>
<dbReference type="PANTHER" id="PTHR30483">
    <property type="entry name" value="LEUCINE-SPECIFIC-BINDING PROTEIN"/>
    <property type="match status" value="1"/>
</dbReference>
<evidence type="ECO:0000256" key="1">
    <source>
        <dbReference type="ARBA" id="ARBA00010062"/>
    </source>
</evidence>
<dbReference type="InterPro" id="IPR000709">
    <property type="entry name" value="Leu_Ile_Val-bd"/>
</dbReference>
<sequence>MKKVLTKLAAALTVASICMMSFTGCSETAETSSGGSSTGSQSDTINLGFVLPITGSVPNLGSAMKNGAELAIEEINNQGGINGKKIKAVIEDDENKPATAPNAITKLIDQDKVDAVLGTYASSCSIAMAPIATANKKVMLSIGSTNAKVTTEGGDYVFRACFIDPFQGKIAAEFAYEDLQAKQVALLYDVGKDYCVGISSTFKDTFQKLGGEVAYEGKYNTGESDFKSYLTEIGNKGVKVLFIPDDYDVVGLIAKQIKELGLNIQLLGSDSWSDPGLMEVGGDAVEGAYFTDHVSIKSENLKTFVSNYKNKFGQDPGAFSVLAYDSVYIMATAIKNAGSTDSDAIKDALKKLDENCGTTHYKFDENRDPIKSVVINKVSNGQFEFVKEIEPK</sequence>
<dbReference type="PROSITE" id="PS51257">
    <property type="entry name" value="PROKAR_LIPOPROTEIN"/>
    <property type="match status" value="1"/>
</dbReference>
<evidence type="ECO:0000313" key="8">
    <source>
        <dbReference type="Proteomes" id="UP000238081"/>
    </source>
</evidence>
<feature type="domain" description="Leucine-binding protein" evidence="6">
    <location>
        <begin position="44"/>
        <end position="377"/>
    </location>
</feature>
<evidence type="ECO:0000256" key="3">
    <source>
        <dbReference type="ARBA" id="ARBA00022729"/>
    </source>
</evidence>
<dbReference type="EMBL" id="LRDH01000096">
    <property type="protein sequence ID" value="PPV15865.1"/>
    <property type="molecule type" value="Genomic_DNA"/>
</dbReference>
<organism evidence="7 8">
    <name type="scientific">Clostridium butyricum</name>
    <dbReference type="NCBI Taxonomy" id="1492"/>
    <lineage>
        <taxon>Bacteria</taxon>
        <taxon>Bacillati</taxon>
        <taxon>Bacillota</taxon>
        <taxon>Clostridia</taxon>
        <taxon>Eubacteriales</taxon>
        <taxon>Clostridiaceae</taxon>
        <taxon>Clostridium</taxon>
    </lineage>
</organism>
<gene>
    <name evidence="7" type="ORF">AWN73_01890</name>
</gene>
<evidence type="ECO:0000313" key="7">
    <source>
        <dbReference type="EMBL" id="PPV15865.1"/>
    </source>
</evidence>
<dbReference type="CDD" id="cd06347">
    <property type="entry name" value="PBP1_ABC_LivK_ligand_binding-like"/>
    <property type="match status" value="1"/>
</dbReference>
<reference evidence="7 8" key="1">
    <citation type="submission" date="2016-01" db="EMBL/GenBank/DDBJ databases">
        <title>Characterization of the Clostridium difficile lineages that are prevalent in Hong Kong and China.</title>
        <authorList>
            <person name="Kwok J.S.-L."/>
            <person name="Lam W.-Y."/>
            <person name="Ip M."/>
            <person name="Chan T.-F."/>
            <person name="Hawkey P.M."/>
            <person name="Tsui S.K.-W."/>
        </authorList>
    </citation>
    <scope>NUCLEOTIDE SEQUENCE [LARGE SCALE GENOMIC DNA]</scope>
    <source>
        <strain evidence="7 8">300064</strain>
    </source>
</reference>
<dbReference type="InterPro" id="IPR028082">
    <property type="entry name" value="Peripla_BP_I"/>
</dbReference>
<comment type="caution">
    <text evidence="7">The sequence shown here is derived from an EMBL/GenBank/DDBJ whole genome shotgun (WGS) entry which is preliminary data.</text>
</comment>
<dbReference type="InterPro" id="IPR028081">
    <property type="entry name" value="Leu-bd"/>
</dbReference>
<feature type="signal peptide" evidence="5">
    <location>
        <begin position="1"/>
        <end position="23"/>
    </location>
</feature>
<dbReference type="Gene3D" id="3.40.50.2300">
    <property type="match status" value="2"/>
</dbReference>
<dbReference type="Pfam" id="PF13458">
    <property type="entry name" value="Peripla_BP_6"/>
    <property type="match status" value="1"/>
</dbReference>
<dbReference type="RefSeq" id="WP_043661351.1">
    <property type="nucleotide sequence ID" value="NZ_CANCWB010000001.1"/>
</dbReference>
<accession>A0A2S7FCN9</accession>
<proteinExistence type="inferred from homology"/>
<keyword evidence="2" id="KW-0813">Transport</keyword>